<proteinExistence type="predicted"/>
<protein>
    <recommendedName>
        <fullName evidence="4">Glycoside-hydrolase family GH114 TIM-barrel domain-containing protein</fullName>
    </recommendedName>
</protein>
<dbReference type="AlphaFoldDB" id="A0A4Q2KDI5"/>
<evidence type="ECO:0008006" key="4">
    <source>
        <dbReference type="Google" id="ProtNLM"/>
    </source>
</evidence>
<evidence type="ECO:0000313" key="2">
    <source>
        <dbReference type="EMBL" id="RXZ61443.1"/>
    </source>
</evidence>
<feature type="signal peptide" evidence="1">
    <location>
        <begin position="1"/>
        <end position="27"/>
    </location>
</feature>
<dbReference type="Proteomes" id="UP000291269">
    <property type="component" value="Unassembled WGS sequence"/>
</dbReference>
<keyword evidence="1" id="KW-0732">Signal</keyword>
<feature type="chain" id="PRO_5039589997" description="Glycoside-hydrolase family GH114 TIM-barrel domain-containing protein" evidence="1">
    <location>
        <begin position="28"/>
        <end position="597"/>
    </location>
</feature>
<accession>A0A4Q2KDI5</accession>
<dbReference type="EMBL" id="SDOZ01000002">
    <property type="protein sequence ID" value="RXZ61443.1"/>
    <property type="molecule type" value="Genomic_DNA"/>
</dbReference>
<dbReference type="RefSeq" id="WP_129224140.1">
    <property type="nucleotide sequence ID" value="NZ_SDOZ01000002.1"/>
</dbReference>
<keyword evidence="3" id="KW-1185">Reference proteome</keyword>
<sequence>MNKLLKIASFVMTAALALSALSGCKGADSVTRVADSRTLTAQEYTALNLSGTDALGRTFFSADSENDELYVGMFYFLWLGQHSGEQNGIYDISEITDEGKDLDAFYYTNNADSPLDKYHFWDEPIWGYYQSDDEWVIRKQVEMLTMAGVDYLYFDTTNGALYDGVTSVLFEVLQEYYDAGWDVPKFMYYIAANDKNCIKQLYENIYSVGKYSDLWFAPDGKPLITVMASTTWDQNDATEKAISEFFDFRLRQWPTESFLREGWPWIEFEYPQPLHTDAVNVSVAQHTSVKMSERTANRGRGFDLSTMKNDPSKVAEGANYASQWERVLSGENNERIRFVNLTGWNEWIALKLSDSSDRYFMVDQFDYEYSRDLEPMKGGYGDNYYMQTIQNIRKWKYSEAKHYKYEQKTVDVSSFDESAWESAAAYLDFTGECIGRDHPAFGGAFNYIDDTDRNDIASVRVLHDSKYAYFRVETVADITAYESGDTGWMNILLQTGGGNNHFMGYQYALNKNVNGNSGSVSRYTADGKWESFSNCDVYVQGNVMQVRVKLSDIGLSAKNFCMQFKVTDNVKKASDAASYYTTGDSAPIGRLSYTYGY</sequence>
<dbReference type="OrthoDB" id="2502471at2"/>
<evidence type="ECO:0000256" key="1">
    <source>
        <dbReference type="SAM" id="SignalP"/>
    </source>
</evidence>
<comment type="caution">
    <text evidence="2">The sequence shown here is derived from an EMBL/GenBank/DDBJ whole genome shotgun (WGS) entry which is preliminary data.</text>
</comment>
<reference evidence="2 3" key="1">
    <citation type="journal article" date="2019" name="Gut">
        <title>Antibiotics-induced monodominance of a novel gut bacterial order.</title>
        <authorList>
            <person name="Hildebrand F."/>
            <person name="Moitinho-Silva L."/>
            <person name="Blasche S."/>
            <person name="Jahn M.T."/>
            <person name="Gossmann T.I."/>
            <person name="Heuerta-Cepas J."/>
            <person name="Hercog R."/>
            <person name="Luetge M."/>
            <person name="Bahram M."/>
            <person name="Pryszlak A."/>
            <person name="Alves R.J."/>
            <person name="Waszak S.M."/>
            <person name="Zhu A."/>
            <person name="Ye L."/>
            <person name="Costea P.I."/>
            <person name="Aalvink S."/>
            <person name="Belzer C."/>
            <person name="Forslund S.K."/>
            <person name="Sunagawa S."/>
            <person name="Hentschel U."/>
            <person name="Merten C."/>
            <person name="Patil K.R."/>
            <person name="Benes V."/>
            <person name="Bork P."/>
        </authorList>
    </citation>
    <scope>NUCLEOTIDE SEQUENCE [LARGE SCALE GENOMIC DNA]</scope>
    <source>
        <strain evidence="2 3">HDS1380</strain>
    </source>
</reference>
<dbReference type="PROSITE" id="PS51257">
    <property type="entry name" value="PROKAR_LIPOPROTEIN"/>
    <property type="match status" value="1"/>
</dbReference>
<organism evidence="2 3">
    <name type="scientific">Candidatus Borkfalkia ceftriaxoniphila</name>
    <dbReference type="NCBI Taxonomy" id="2508949"/>
    <lineage>
        <taxon>Bacteria</taxon>
        <taxon>Bacillati</taxon>
        <taxon>Bacillota</taxon>
        <taxon>Clostridia</taxon>
        <taxon>Christensenellales</taxon>
        <taxon>Christensenellaceae</taxon>
        <taxon>Candidatus Borkfalkia</taxon>
    </lineage>
</organism>
<name>A0A4Q2KDI5_9FIRM</name>
<evidence type="ECO:0000313" key="3">
    <source>
        <dbReference type="Proteomes" id="UP000291269"/>
    </source>
</evidence>
<dbReference type="Gene3D" id="3.20.20.80">
    <property type="entry name" value="Glycosidases"/>
    <property type="match status" value="1"/>
</dbReference>
<gene>
    <name evidence="2" type="ORF">ESZ91_03365</name>
</gene>